<dbReference type="Gene3D" id="3.40.50.720">
    <property type="entry name" value="NAD(P)-binding Rossmann-like Domain"/>
    <property type="match status" value="1"/>
</dbReference>
<name>A0A7D5YAT0_9ACTN</name>
<evidence type="ECO:0000259" key="1">
    <source>
        <dbReference type="Pfam" id="PF07993"/>
    </source>
</evidence>
<dbReference type="GO" id="GO:0005737">
    <property type="term" value="C:cytoplasm"/>
    <property type="evidence" value="ECO:0007669"/>
    <property type="project" value="TreeGrafter"/>
</dbReference>
<feature type="domain" description="Thioester reductase (TE)" evidence="1">
    <location>
        <begin position="42"/>
        <end position="171"/>
    </location>
</feature>
<dbReference type="EMBL" id="CP058905">
    <property type="protein sequence ID" value="QLJ96937.1"/>
    <property type="molecule type" value="Genomic_DNA"/>
</dbReference>
<gene>
    <name evidence="2" type="ORF">HZU44_18850</name>
</gene>
<dbReference type="InterPro" id="IPR051783">
    <property type="entry name" value="NAD(P)-dependent_oxidoreduct"/>
</dbReference>
<protein>
    <submittedName>
        <fullName evidence="2">SDR family oxidoreductase</fullName>
    </submittedName>
</protein>
<organism evidence="2">
    <name type="scientific">Micromonospora carbonacea</name>
    <dbReference type="NCBI Taxonomy" id="47853"/>
    <lineage>
        <taxon>Bacteria</taxon>
        <taxon>Bacillati</taxon>
        <taxon>Actinomycetota</taxon>
        <taxon>Actinomycetes</taxon>
        <taxon>Micromonosporales</taxon>
        <taxon>Micromonosporaceae</taxon>
        <taxon>Micromonospora</taxon>
    </lineage>
</organism>
<dbReference type="SUPFAM" id="SSF51735">
    <property type="entry name" value="NAD(P)-binding Rossmann-fold domains"/>
    <property type="match status" value="1"/>
</dbReference>
<dbReference type="PANTHER" id="PTHR48079:SF6">
    <property type="entry name" value="NAD(P)-BINDING DOMAIN-CONTAINING PROTEIN-RELATED"/>
    <property type="match status" value="1"/>
</dbReference>
<sequence>MTVLVAGGSGYLGAEVCAALEAAGEQVVALSRTGAAPAGKGLAGDVSRHRFGLAERDWAMLLAETTHVVSAFGSVDWGAGPDDAVNLHAAGVRNVLAFARQAGALAGLVHVSSLLVFGRADGRVGNRELYVGQTFRNWYEYGKYYAETLVREATDVPSTVLRFGPLLGRGRTRPGLDGRAGLLAAVPCLLQGYPVHLARRGDFPSYAGEVTTAAELVVRAVREPATGRTWTWFDPAEPSVAEVFTGVCRPWRRLPRIVDAGPVRFAQRWLGPRVGLPRPLLDYTEPWFDVDRGVLAELPGGAPACPPGYLEATGEALTHHSSRLTGGMR</sequence>
<reference evidence="2" key="1">
    <citation type="submission" date="2020-08" db="EMBL/GenBank/DDBJ databases">
        <title>A bifunctional nitrone conjugated secondary metabolite targeting the ribosome.</title>
        <authorList>
            <person name="Limbrick E.M."/>
            <person name="Graf M."/>
            <person name="Derewacz D.K."/>
            <person name="Nguyen F."/>
            <person name="Spraggins J.M."/>
            <person name="Wieland M."/>
            <person name="Ynigez-Gutierrez A.E."/>
            <person name="Reisman B.J."/>
            <person name="Zinshteyn B."/>
            <person name="McCulloch K."/>
            <person name="Iverson T.M."/>
            <person name="Green R."/>
            <person name="Wilson D.N."/>
            <person name="Bachmann B.O."/>
        </authorList>
    </citation>
    <scope>NUCLEOTIDE SEQUENCE</scope>
    <source>
        <strain evidence="2">Africana</strain>
    </source>
</reference>
<dbReference type="Pfam" id="PF07993">
    <property type="entry name" value="NAD_binding_4"/>
    <property type="match status" value="1"/>
</dbReference>
<dbReference type="AlphaFoldDB" id="A0A7D5YAT0"/>
<dbReference type="PANTHER" id="PTHR48079">
    <property type="entry name" value="PROTEIN YEEZ"/>
    <property type="match status" value="1"/>
</dbReference>
<evidence type="ECO:0000313" key="2">
    <source>
        <dbReference type="EMBL" id="QLJ96937.1"/>
    </source>
</evidence>
<dbReference type="GO" id="GO:0004029">
    <property type="term" value="F:aldehyde dehydrogenase (NAD+) activity"/>
    <property type="evidence" value="ECO:0007669"/>
    <property type="project" value="TreeGrafter"/>
</dbReference>
<proteinExistence type="predicted"/>
<dbReference type="InterPro" id="IPR036291">
    <property type="entry name" value="NAD(P)-bd_dom_sf"/>
</dbReference>
<dbReference type="InterPro" id="IPR013120">
    <property type="entry name" value="FAR_NAD-bd"/>
</dbReference>
<accession>A0A7D5YAT0</accession>